<keyword evidence="2" id="KW-0472">Membrane</keyword>
<dbReference type="EMBL" id="KI963923">
    <property type="protein sequence ID" value="EUC50463.1"/>
    <property type="molecule type" value="Genomic_DNA"/>
</dbReference>
<reference evidence="3 4" key="1">
    <citation type="journal article" date="2013" name="PLoS Genet.">
        <title>Comparative genome structure, secondary metabolite, and effector coding capacity across Cochliobolus pathogens.</title>
        <authorList>
            <person name="Condon B.J."/>
            <person name="Leng Y."/>
            <person name="Wu D."/>
            <person name="Bushley K.E."/>
            <person name="Ohm R.A."/>
            <person name="Otillar R."/>
            <person name="Martin J."/>
            <person name="Schackwitz W."/>
            <person name="Grimwood J."/>
            <person name="MohdZainudin N."/>
            <person name="Xue C."/>
            <person name="Wang R."/>
            <person name="Manning V.A."/>
            <person name="Dhillon B."/>
            <person name="Tu Z.J."/>
            <person name="Steffenson B.J."/>
            <person name="Salamov A."/>
            <person name="Sun H."/>
            <person name="Lowry S."/>
            <person name="LaButti K."/>
            <person name="Han J."/>
            <person name="Copeland A."/>
            <person name="Lindquist E."/>
            <person name="Barry K."/>
            <person name="Schmutz J."/>
            <person name="Baker S.E."/>
            <person name="Ciuffetti L.M."/>
            <person name="Grigoriev I.V."/>
            <person name="Zhong S."/>
            <person name="Turgeon B.G."/>
        </authorList>
    </citation>
    <scope>NUCLEOTIDE SEQUENCE [LARGE SCALE GENOMIC DNA]</scope>
    <source>
        <strain evidence="3 4">ATCC 44560</strain>
    </source>
</reference>
<feature type="compositionally biased region" description="Basic and acidic residues" evidence="1">
    <location>
        <begin position="61"/>
        <end position="78"/>
    </location>
</feature>
<gene>
    <name evidence="3" type="ORF">COCMIDRAFT_81734</name>
</gene>
<dbReference type="HOGENOM" id="CLU_877181_0_0_1"/>
<dbReference type="GeneID" id="19125928"/>
<proteinExistence type="predicted"/>
<dbReference type="KEGG" id="bor:COCMIDRAFT_81734"/>
<feature type="region of interest" description="Disordered" evidence="1">
    <location>
        <begin position="1"/>
        <end position="132"/>
    </location>
</feature>
<keyword evidence="2" id="KW-1133">Transmembrane helix</keyword>
<organism evidence="3 4">
    <name type="scientific">Bipolaris oryzae ATCC 44560</name>
    <dbReference type="NCBI Taxonomy" id="930090"/>
    <lineage>
        <taxon>Eukaryota</taxon>
        <taxon>Fungi</taxon>
        <taxon>Dikarya</taxon>
        <taxon>Ascomycota</taxon>
        <taxon>Pezizomycotina</taxon>
        <taxon>Dothideomycetes</taxon>
        <taxon>Pleosporomycetidae</taxon>
        <taxon>Pleosporales</taxon>
        <taxon>Pleosporineae</taxon>
        <taxon>Pleosporaceae</taxon>
        <taxon>Bipolaris</taxon>
    </lineage>
</organism>
<keyword evidence="2" id="KW-0812">Transmembrane</keyword>
<evidence type="ECO:0000313" key="3">
    <source>
        <dbReference type="EMBL" id="EUC50463.1"/>
    </source>
</evidence>
<dbReference type="eggNOG" id="ENOG502SWBS">
    <property type="taxonomic scope" value="Eukaryota"/>
</dbReference>
<feature type="transmembrane region" description="Helical" evidence="2">
    <location>
        <begin position="255"/>
        <end position="281"/>
    </location>
</feature>
<evidence type="ECO:0000313" key="4">
    <source>
        <dbReference type="Proteomes" id="UP000054032"/>
    </source>
</evidence>
<accession>W6ZKE4</accession>
<feature type="compositionally biased region" description="Pro residues" evidence="1">
    <location>
        <begin position="84"/>
        <end position="93"/>
    </location>
</feature>
<dbReference type="AlphaFoldDB" id="W6ZKE4"/>
<dbReference type="STRING" id="930090.W6ZKE4"/>
<protein>
    <submittedName>
        <fullName evidence="3">Uncharacterized protein</fullName>
    </submittedName>
</protein>
<keyword evidence="4" id="KW-1185">Reference proteome</keyword>
<feature type="compositionally biased region" description="Polar residues" evidence="1">
    <location>
        <begin position="106"/>
        <end position="126"/>
    </location>
</feature>
<dbReference type="OrthoDB" id="5420214at2759"/>
<evidence type="ECO:0000256" key="1">
    <source>
        <dbReference type="SAM" id="MobiDB-lite"/>
    </source>
</evidence>
<feature type="compositionally biased region" description="Polar residues" evidence="1">
    <location>
        <begin position="36"/>
        <end position="50"/>
    </location>
</feature>
<feature type="compositionally biased region" description="Pro residues" evidence="1">
    <location>
        <begin position="1"/>
        <end position="10"/>
    </location>
</feature>
<feature type="transmembrane region" description="Helical" evidence="2">
    <location>
        <begin position="180"/>
        <end position="209"/>
    </location>
</feature>
<name>W6ZKE4_COCMI</name>
<evidence type="ECO:0000256" key="2">
    <source>
        <dbReference type="SAM" id="Phobius"/>
    </source>
</evidence>
<dbReference type="Proteomes" id="UP000054032">
    <property type="component" value="Unassembled WGS sequence"/>
</dbReference>
<dbReference type="RefSeq" id="XP_007683086.1">
    <property type="nucleotide sequence ID" value="XM_007684896.1"/>
</dbReference>
<sequence length="321" mass="35520">MESQLPPPPASAILAPPSQHLPEHHQPQPQHYHRLSSPNASSDYDNYQYNQKEHHHHHSSVHSDRLSRSSNRRPHDSVISHPFSPKPSSPPSPSSNSSISSVGHHCNSSNAHRYSSSQLERQSLSYPPQAHIDPEKHADALANGYRVSNRLSAVPSGGDAIVYDKGAYQEKGPEEKAWQLLLWLCGPCAFLSGVIAIWTFFALFITLLLSPLRLCTTRAPLAEQIKSFLAPSLNLQLHMVYSHDSTSGYSAPMLVVIHLFSPIVAFGVAIAAWTAAGFWFFSCILGDPGGHDGHNDGRESIVGVRNWWERWLSRGLRETDA</sequence>
<feature type="compositionally biased region" description="Low complexity" evidence="1">
    <location>
        <begin position="11"/>
        <end position="20"/>
    </location>
</feature>